<proteinExistence type="predicted"/>
<accession>E6SBE9</accession>
<dbReference type="OrthoDB" id="5149985at2"/>
<dbReference type="STRING" id="710696.Intca_2986"/>
<dbReference type="RefSeq" id="WP_013493789.1">
    <property type="nucleotide sequence ID" value="NC_014830.1"/>
</dbReference>
<reference evidence="3 4" key="1">
    <citation type="journal article" date="2010" name="Stand. Genomic Sci.">
        <title>Complete genome sequence of Intrasporangium calvum type strain (7 KIP).</title>
        <authorList>
            <person name="Del Rio T.G."/>
            <person name="Chertkov O."/>
            <person name="Yasawong M."/>
            <person name="Lucas S."/>
            <person name="Deshpande S."/>
            <person name="Cheng J.F."/>
            <person name="Detter C."/>
            <person name="Tapia R."/>
            <person name="Han C."/>
            <person name="Goodwin L."/>
            <person name="Pitluck S."/>
            <person name="Liolios K."/>
            <person name="Ivanova N."/>
            <person name="Mavromatis K."/>
            <person name="Pati A."/>
            <person name="Chen A."/>
            <person name="Palaniappan K."/>
            <person name="Land M."/>
            <person name="Hauser L."/>
            <person name="Chang Y.J."/>
            <person name="Jeffries C.D."/>
            <person name="Rohde M."/>
            <person name="Pukall R."/>
            <person name="Sikorski J."/>
            <person name="Goker M."/>
            <person name="Woyke T."/>
            <person name="Bristow J."/>
            <person name="Eisen J.A."/>
            <person name="Markowitz V."/>
            <person name="Hugenholtz P."/>
            <person name="Kyrpides N.C."/>
            <person name="Klenk H.P."/>
            <person name="Lapidus A."/>
        </authorList>
    </citation>
    <scope>NUCLEOTIDE SEQUENCE [LARGE SCALE GENOMIC DNA]</scope>
    <source>
        <strain evidence="4">ATCC 23552 / DSM 43043 / JCM 3097 / NBRC 12989 / 7 KIP</strain>
    </source>
</reference>
<dbReference type="Proteomes" id="UP000008914">
    <property type="component" value="Chromosome"/>
</dbReference>
<dbReference type="HOGENOM" id="CLU_2479149_0_0_11"/>
<organism evidence="3 4">
    <name type="scientific">Intrasporangium calvum (strain ATCC 23552 / DSM 43043 / JCM 3097 / NBRC 12989 / NCIMB 10167 / NRRL B-3866 / 7 KIP)</name>
    <dbReference type="NCBI Taxonomy" id="710696"/>
    <lineage>
        <taxon>Bacteria</taxon>
        <taxon>Bacillati</taxon>
        <taxon>Actinomycetota</taxon>
        <taxon>Actinomycetes</taxon>
        <taxon>Micrococcales</taxon>
        <taxon>Intrasporangiaceae</taxon>
        <taxon>Intrasporangium</taxon>
    </lineage>
</organism>
<evidence type="ECO:0000256" key="2">
    <source>
        <dbReference type="SAM" id="Phobius"/>
    </source>
</evidence>
<keyword evidence="2" id="KW-0812">Transmembrane</keyword>
<sequence length="87" mass="9087">MSTPHEVHPVTDHHGQPTSPPAPQHDPHTGSGRGHGAMMWLMCLPMVIFAVVLMTTTSAGAAALIPAILCVAMMAMMMGMLGKNGGR</sequence>
<dbReference type="KEGG" id="ica:Intca_2986"/>
<feature type="compositionally biased region" description="Basic and acidic residues" evidence="1">
    <location>
        <begin position="1"/>
        <end position="15"/>
    </location>
</feature>
<protein>
    <recommendedName>
        <fullName evidence="5">DUF2933 domain-containing protein</fullName>
    </recommendedName>
</protein>
<dbReference type="EMBL" id="CP002343">
    <property type="protein sequence ID" value="ADU49477.1"/>
    <property type="molecule type" value="Genomic_DNA"/>
</dbReference>
<name>E6SBE9_INTC7</name>
<feature type="transmembrane region" description="Helical" evidence="2">
    <location>
        <begin position="61"/>
        <end position="81"/>
    </location>
</feature>
<gene>
    <name evidence="3" type="ordered locus">Intca_2986</name>
</gene>
<evidence type="ECO:0000313" key="3">
    <source>
        <dbReference type="EMBL" id="ADU49477.1"/>
    </source>
</evidence>
<evidence type="ECO:0008006" key="5">
    <source>
        <dbReference type="Google" id="ProtNLM"/>
    </source>
</evidence>
<evidence type="ECO:0000256" key="1">
    <source>
        <dbReference type="SAM" id="MobiDB-lite"/>
    </source>
</evidence>
<evidence type="ECO:0000313" key="4">
    <source>
        <dbReference type="Proteomes" id="UP000008914"/>
    </source>
</evidence>
<keyword evidence="2" id="KW-0472">Membrane</keyword>
<dbReference type="AlphaFoldDB" id="E6SBE9"/>
<keyword evidence="4" id="KW-1185">Reference proteome</keyword>
<feature type="region of interest" description="Disordered" evidence="1">
    <location>
        <begin position="1"/>
        <end position="33"/>
    </location>
</feature>
<keyword evidence="2" id="KW-1133">Transmembrane helix</keyword>
<feature type="transmembrane region" description="Helical" evidence="2">
    <location>
        <begin position="37"/>
        <end position="55"/>
    </location>
</feature>